<name>A0A6C0M3I5_9ZZZZ</name>
<keyword evidence="1" id="KW-0812">Transmembrane</keyword>
<sequence length="186" mass="20252">MNPVEYIVGWFKYAIYRLNNSLFFAGVVMIMLNIGSRYIELKLDPSTENFLKTALSKELLVFSVCWMGTRDLIIALVLTAVFVVLADYGLNANSKCCIMPEKYRVMAQSATMGWGISGNSGNSSGGNSSGSGGAAIGGLSKAGHGPANIVTDKEISDAMDVLERAKKQRENMKHNDYLTAFRSAKF</sequence>
<reference evidence="2" key="1">
    <citation type="journal article" date="2020" name="Nature">
        <title>Giant virus diversity and host interactions through global metagenomics.</title>
        <authorList>
            <person name="Schulz F."/>
            <person name="Roux S."/>
            <person name="Paez-Espino D."/>
            <person name="Jungbluth S."/>
            <person name="Walsh D.A."/>
            <person name="Denef V.J."/>
            <person name="McMahon K.D."/>
            <person name="Konstantinidis K.T."/>
            <person name="Eloe-Fadrosh E.A."/>
            <person name="Kyrpides N.C."/>
            <person name="Woyke T."/>
        </authorList>
    </citation>
    <scope>NUCLEOTIDE SEQUENCE</scope>
    <source>
        <strain evidence="2">GVMAG-S-1035124-57</strain>
    </source>
</reference>
<organism evidence="2">
    <name type="scientific">viral metagenome</name>
    <dbReference type="NCBI Taxonomy" id="1070528"/>
    <lineage>
        <taxon>unclassified sequences</taxon>
        <taxon>metagenomes</taxon>
        <taxon>organismal metagenomes</taxon>
    </lineage>
</organism>
<feature type="transmembrane region" description="Helical" evidence="1">
    <location>
        <begin position="21"/>
        <end position="39"/>
    </location>
</feature>
<feature type="transmembrane region" description="Helical" evidence="1">
    <location>
        <begin position="59"/>
        <end position="85"/>
    </location>
</feature>
<evidence type="ECO:0000313" key="2">
    <source>
        <dbReference type="EMBL" id="QHU36354.1"/>
    </source>
</evidence>
<protein>
    <submittedName>
        <fullName evidence="2">Uncharacterized protein</fullName>
    </submittedName>
</protein>
<evidence type="ECO:0000256" key="1">
    <source>
        <dbReference type="SAM" id="Phobius"/>
    </source>
</evidence>
<accession>A0A6C0M3I5</accession>
<keyword evidence="1" id="KW-0472">Membrane</keyword>
<proteinExistence type="predicted"/>
<keyword evidence="1" id="KW-1133">Transmembrane helix</keyword>
<dbReference type="AlphaFoldDB" id="A0A6C0M3I5"/>
<dbReference type="EMBL" id="MN740635">
    <property type="protein sequence ID" value="QHU36354.1"/>
    <property type="molecule type" value="Genomic_DNA"/>
</dbReference>